<protein>
    <recommendedName>
        <fullName evidence="3">Antibiotic biosynthesis monooxygenase</fullName>
    </recommendedName>
</protein>
<organism evidence="1 2">
    <name type="scientific">Nocardioides jiangsuensis</name>
    <dbReference type="NCBI Taxonomy" id="2866161"/>
    <lineage>
        <taxon>Bacteria</taxon>
        <taxon>Bacillati</taxon>
        <taxon>Actinomycetota</taxon>
        <taxon>Actinomycetes</taxon>
        <taxon>Propionibacteriales</taxon>
        <taxon>Nocardioidaceae</taxon>
        <taxon>Nocardioides</taxon>
    </lineage>
</organism>
<sequence>MSAQILTTVTATVDAAREPELTDGFRELTGRPMPDGIVRTELLRGQDGRWQIQTLWRDRAALEGVRDSSEPPAALELFRRVGADHSHAVFLVEQAHQPGAGG</sequence>
<keyword evidence="2" id="KW-1185">Reference proteome</keyword>
<name>A0ABS7RK67_9ACTN</name>
<gene>
    <name evidence="1" type="ORF">K1X13_09975</name>
</gene>
<evidence type="ECO:0000313" key="2">
    <source>
        <dbReference type="Proteomes" id="UP000754710"/>
    </source>
</evidence>
<dbReference type="RefSeq" id="WP_221024935.1">
    <property type="nucleotide sequence ID" value="NZ_JAIEZQ010000002.1"/>
</dbReference>
<accession>A0ABS7RK67</accession>
<evidence type="ECO:0000313" key="1">
    <source>
        <dbReference type="EMBL" id="MBY9075146.1"/>
    </source>
</evidence>
<dbReference type="SUPFAM" id="SSF54909">
    <property type="entry name" value="Dimeric alpha+beta barrel"/>
    <property type="match status" value="1"/>
</dbReference>
<dbReference type="InterPro" id="IPR011008">
    <property type="entry name" value="Dimeric_a/b-barrel"/>
</dbReference>
<evidence type="ECO:0008006" key="3">
    <source>
        <dbReference type="Google" id="ProtNLM"/>
    </source>
</evidence>
<dbReference type="EMBL" id="JAIEZQ010000002">
    <property type="protein sequence ID" value="MBY9075146.1"/>
    <property type="molecule type" value="Genomic_DNA"/>
</dbReference>
<proteinExistence type="predicted"/>
<reference evidence="1 2" key="1">
    <citation type="submission" date="2021-08" db="EMBL/GenBank/DDBJ databases">
        <title>Nocardioides bacterium WL0053 sp. nov., isolated from the sediment.</title>
        <authorList>
            <person name="Wang L."/>
            <person name="Zhang D."/>
            <person name="Zhang A."/>
        </authorList>
    </citation>
    <scope>NUCLEOTIDE SEQUENCE [LARGE SCALE GENOMIC DNA]</scope>
    <source>
        <strain evidence="1 2">WL0053</strain>
    </source>
</reference>
<dbReference type="Proteomes" id="UP000754710">
    <property type="component" value="Unassembled WGS sequence"/>
</dbReference>
<comment type="caution">
    <text evidence="1">The sequence shown here is derived from an EMBL/GenBank/DDBJ whole genome shotgun (WGS) entry which is preliminary data.</text>
</comment>